<keyword evidence="2" id="KW-0732">Signal</keyword>
<dbReference type="EMBL" id="LT906446">
    <property type="protein sequence ID" value="SNU94300.1"/>
    <property type="molecule type" value="Genomic_DNA"/>
</dbReference>
<gene>
    <name evidence="5" type="ORF">SAMEA4364220_00191</name>
</gene>
<feature type="compositionally biased region" description="Low complexity" evidence="3">
    <location>
        <begin position="157"/>
        <end position="186"/>
    </location>
</feature>
<dbReference type="InterPro" id="IPR024930">
    <property type="entry name" value="Skp_dom_sf"/>
</dbReference>
<comment type="similarity">
    <text evidence="1">Belongs to the Skp family.</text>
</comment>
<protein>
    <submittedName>
        <fullName evidence="5">Periplasmic chaperone</fullName>
    </submittedName>
</protein>
<dbReference type="Pfam" id="PF03938">
    <property type="entry name" value="OmpH"/>
    <property type="match status" value="1"/>
</dbReference>
<evidence type="ECO:0000313" key="6">
    <source>
        <dbReference type="Proteomes" id="UP000215383"/>
    </source>
</evidence>
<keyword evidence="4" id="KW-0472">Membrane</keyword>
<dbReference type="GO" id="GO:0005829">
    <property type="term" value="C:cytosol"/>
    <property type="evidence" value="ECO:0007669"/>
    <property type="project" value="TreeGrafter"/>
</dbReference>
<dbReference type="Proteomes" id="UP000215383">
    <property type="component" value="Chromosome 1"/>
</dbReference>
<evidence type="ECO:0000256" key="3">
    <source>
        <dbReference type="SAM" id="MobiDB-lite"/>
    </source>
</evidence>
<organism evidence="5 6">
    <name type="scientific">Megamonas hypermegale</name>
    <dbReference type="NCBI Taxonomy" id="158847"/>
    <lineage>
        <taxon>Bacteria</taxon>
        <taxon>Bacillati</taxon>
        <taxon>Bacillota</taxon>
        <taxon>Negativicutes</taxon>
        <taxon>Selenomonadales</taxon>
        <taxon>Selenomonadaceae</taxon>
        <taxon>Megamonas</taxon>
    </lineage>
</organism>
<evidence type="ECO:0000256" key="1">
    <source>
        <dbReference type="ARBA" id="ARBA00009091"/>
    </source>
</evidence>
<keyword evidence="6" id="KW-1185">Reference proteome</keyword>
<dbReference type="Gene3D" id="3.30.910.20">
    <property type="entry name" value="Skp domain"/>
    <property type="match status" value="1"/>
</dbReference>
<dbReference type="AlphaFoldDB" id="A0A239T980"/>
<dbReference type="GO" id="GO:0051082">
    <property type="term" value="F:unfolded protein binding"/>
    <property type="evidence" value="ECO:0007669"/>
    <property type="project" value="InterPro"/>
</dbReference>
<dbReference type="RefSeq" id="WP_051177610.1">
    <property type="nucleotide sequence ID" value="NZ_LT906446.1"/>
</dbReference>
<dbReference type="SUPFAM" id="SSF111384">
    <property type="entry name" value="OmpH-like"/>
    <property type="match status" value="1"/>
</dbReference>
<accession>A0A239T980</accession>
<dbReference type="InterPro" id="IPR005632">
    <property type="entry name" value="Chaperone_Skp"/>
</dbReference>
<keyword evidence="4" id="KW-1133">Transmembrane helix</keyword>
<feature type="transmembrane region" description="Helical" evidence="4">
    <location>
        <begin position="12"/>
        <end position="32"/>
    </location>
</feature>
<evidence type="ECO:0000256" key="2">
    <source>
        <dbReference type="ARBA" id="ARBA00022729"/>
    </source>
</evidence>
<dbReference type="GeneID" id="78506233"/>
<dbReference type="GO" id="GO:0050821">
    <property type="term" value="P:protein stabilization"/>
    <property type="evidence" value="ECO:0007669"/>
    <property type="project" value="TreeGrafter"/>
</dbReference>
<dbReference type="PANTHER" id="PTHR35089">
    <property type="entry name" value="CHAPERONE PROTEIN SKP"/>
    <property type="match status" value="1"/>
</dbReference>
<keyword evidence="4" id="KW-0812">Transmembrane</keyword>
<dbReference type="eggNOG" id="COG2825">
    <property type="taxonomic scope" value="Bacteria"/>
</dbReference>
<reference evidence="5 6" key="1">
    <citation type="submission" date="2017-06" db="EMBL/GenBank/DDBJ databases">
        <authorList>
            <consortium name="Pathogen Informatics"/>
        </authorList>
    </citation>
    <scope>NUCLEOTIDE SEQUENCE [LARGE SCALE GENOMIC DNA]</scope>
    <source>
        <strain evidence="5 6">NCTC10570</strain>
    </source>
</reference>
<sequence>MINFQKKQVKIISVIIAAVFIFSIVALGVSQYQSGMAGASSSNVGIVDYSQLISQHPGMQAAREKYEDAAKQVQEEFSQQAGSMTPEQQQQFIEQKQKEMQDKQKELLDPIRTSIETQVQSVADSRGINVVLDKNNVLYGGQDITQEVLQKLQAEGDTTTTSDATADTATTDSTATNENSATTETSGDATNTAQ</sequence>
<dbReference type="PANTHER" id="PTHR35089:SF1">
    <property type="entry name" value="CHAPERONE PROTEIN SKP"/>
    <property type="match status" value="1"/>
</dbReference>
<feature type="region of interest" description="Disordered" evidence="3">
    <location>
        <begin position="154"/>
        <end position="194"/>
    </location>
</feature>
<dbReference type="SMART" id="SM00935">
    <property type="entry name" value="OmpH"/>
    <property type="match status" value="1"/>
</dbReference>
<name>A0A239T980_9FIRM</name>
<evidence type="ECO:0000313" key="5">
    <source>
        <dbReference type="EMBL" id="SNU94300.1"/>
    </source>
</evidence>
<proteinExistence type="inferred from homology"/>
<evidence type="ECO:0000256" key="4">
    <source>
        <dbReference type="SAM" id="Phobius"/>
    </source>
</evidence>